<dbReference type="InterPro" id="IPR005467">
    <property type="entry name" value="His_kinase_dom"/>
</dbReference>
<evidence type="ECO:0000256" key="2">
    <source>
        <dbReference type="ARBA" id="ARBA00004429"/>
    </source>
</evidence>
<dbReference type="RefSeq" id="WP_078487923.1">
    <property type="nucleotide sequence ID" value="NZ_MPRJ01000076.1"/>
</dbReference>
<keyword evidence="13" id="KW-0902">Two-component regulatory system</keyword>
<reference evidence="18 19" key="1">
    <citation type="submission" date="2016-11" db="EMBL/GenBank/DDBJ databases">
        <title>Mixed transmission modes and dynamic genome evolution in an obligate animal-bacterial symbiosis.</title>
        <authorList>
            <person name="Russell S.L."/>
            <person name="Corbett-Detig R.B."/>
            <person name="Cavanaugh C.M."/>
        </authorList>
    </citation>
    <scope>NUCLEOTIDE SEQUENCE [LARGE SCALE GENOMIC DNA]</scope>
    <source>
        <strain evidence="18">Se-Cadez</strain>
    </source>
</reference>
<evidence type="ECO:0000313" key="19">
    <source>
        <dbReference type="Proteomes" id="UP000190896"/>
    </source>
</evidence>
<dbReference type="PROSITE" id="PS50885">
    <property type="entry name" value="HAMP"/>
    <property type="match status" value="1"/>
</dbReference>
<feature type="domain" description="HAMP" evidence="17">
    <location>
        <begin position="200"/>
        <end position="252"/>
    </location>
</feature>
<dbReference type="CDD" id="cd00075">
    <property type="entry name" value="HATPase"/>
    <property type="match status" value="1"/>
</dbReference>
<dbReference type="AlphaFoldDB" id="A0A1T2KSU7"/>
<dbReference type="SUPFAM" id="SSF55874">
    <property type="entry name" value="ATPase domain of HSP90 chaperone/DNA topoisomerase II/histidine kinase"/>
    <property type="match status" value="1"/>
</dbReference>
<dbReference type="PANTHER" id="PTHR44936:SF5">
    <property type="entry name" value="SENSOR HISTIDINE KINASE ENVZ"/>
    <property type="match status" value="1"/>
</dbReference>
<dbReference type="GO" id="GO:0005886">
    <property type="term" value="C:plasma membrane"/>
    <property type="evidence" value="ECO:0007669"/>
    <property type="project" value="UniProtKB-SubCell"/>
</dbReference>
<dbReference type="Gene3D" id="3.30.565.10">
    <property type="entry name" value="Histidine kinase-like ATPase, C-terminal domain"/>
    <property type="match status" value="1"/>
</dbReference>
<organism evidence="18 19">
    <name type="scientific">Solemya velesiana gill symbiont</name>
    <dbReference type="NCBI Taxonomy" id="1918948"/>
    <lineage>
        <taxon>Bacteria</taxon>
        <taxon>Pseudomonadati</taxon>
        <taxon>Pseudomonadota</taxon>
        <taxon>Gammaproteobacteria</taxon>
        <taxon>sulfur-oxidizing symbionts</taxon>
    </lineage>
</organism>
<dbReference type="GO" id="GO:0005524">
    <property type="term" value="F:ATP binding"/>
    <property type="evidence" value="ECO:0007669"/>
    <property type="project" value="UniProtKB-KW"/>
</dbReference>
<feature type="domain" description="Histidine kinase" evidence="16">
    <location>
        <begin position="260"/>
        <end position="457"/>
    </location>
</feature>
<dbReference type="EC" id="2.7.13.3" evidence="3"/>
<evidence type="ECO:0000256" key="4">
    <source>
        <dbReference type="ARBA" id="ARBA00022475"/>
    </source>
</evidence>
<dbReference type="EMBL" id="MPRJ01000076">
    <property type="protein sequence ID" value="OOZ35786.1"/>
    <property type="molecule type" value="Genomic_DNA"/>
</dbReference>
<evidence type="ECO:0000256" key="14">
    <source>
        <dbReference type="ARBA" id="ARBA00023136"/>
    </source>
</evidence>
<comment type="caution">
    <text evidence="18">The sequence shown here is derived from an EMBL/GenBank/DDBJ whole genome shotgun (WGS) entry which is preliminary data.</text>
</comment>
<dbReference type="InterPro" id="IPR036890">
    <property type="entry name" value="HATPase_C_sf"/>
</dbReference>
<feature type="transmembrane region" description="Helical" evidence="15">
    <location>
        <begin position="12"/>
        <end position="32"/>
    </location>
</feature>
<dbReference type="PRINTS" id="PR00344">
    <property type="entry name" value="BCTRLSENSOR"/>
</dbReference>
<dbReference type="PANTHER" id="PTHR44936">
    <property type="entry name" value="SENSOR PROTEIN CREC"/>
    <property type="match status" value="1"/>
</dbReference>
<keyword evidence="19" id="KW-1185">Reference proteome</keyword>
<keyword evidence="10" id="KW-0418">Kinase</keyword>
<keyword evidence="9" id="KW-0547">Nucleotide-binding</keyword>
<keyword evidence="8 15" id="KW-0812">Transmembrane</keyword>
<evidence type="ECO:0000256" key="7">
    <source>
        <dbReference type="ARBA" id="ARBA00022679"/>
    </source>
</evidence>
<dbReference type="OrthoDB" id="9804645at2"/>
<accession>A0A1T2KSU7</accession>
<keyword evidence="12 15" id="KW-1133">Transmembrane helix</keyword>
<evidence type="ECO:0000256" key="12">
    <source>
        <dbReference type="ARBA" id="ARBA00022989"/>
    </source>
</evidence>
<dbReference type="Gene3D" id="1.10.8.500">
    <property type="entry name" value="HAMP domain in histidine kinase"/>
    <property type="match status" value="1"/>
</dbReference>
<protein>
    <recommendedName>
        <fullName evidence="3">histidine kinase</fullName>
        <ecNumber evidence="3">2.7.13.3</ecNumber>
    </recommendedName>
</protein>
<keyword evidence="7" id="KW-0808">Transferase</keyword>
<dbReference type="Proteomes" id="UP000190896">
    <property type="component" value="Unassembled WGS sequence"/>
</dbReference>
<dbReference type="InterPro" id="IPR003661">
    <property type="entry name" value="HisK_dim/P_dom"/>
</dbReference>
<keyword evidence="5" id="KW-0997">Cell inner membrane</keyword>
<keyword evidence="4" id="KW-1003">Cell membrane</keyword>
<dbReference type="PROSITE" id="PS50109">
    <property type="entry name" value="HIS_KIN"/>
    <property type="match status" value="1"/>
</dbReference>
<dbReference type="InterPro" id="IPR050980">
    <property type="entry name" value="2C_sensor_his_kinase"/>
</dbReference>
<evidence type="ECO:0000256" key="8">
    <source>
        <dbReference type="ARBA" id="ARBA00022692"/>
    </source>
</evidence>
<evidence type="ECO:0000256" key="1">
    <source>
        <dbReference type="ARBA" id="ARBA00000085"/>
    </source>
</evidence>
<dbReference type="InterPro" id="IPR003660">
    <property type="entry name" value="HAMP_dom"/>
</dbReference>
<evidence type="ECO:0000256" key="15">
    <source>
        <dbReference type="SAM" id="Phobius"/>
    </source>
</evidence>
<dbReference type="InterPro" id="IPR004358">
    <property type="entry name" value="Sig_transdc_His_kin-like_C"/>
</dbReference>
<evidence type="ECO:0000313" key="18">
    <source>
        <dbReference type="EMBL" id="OOZ35786.1"/>
    </source>
</evidence>
<evidence type="ECO:0000259" key="17">
    <source>
        <dbReference type="PROSITE" id="PS50885"/>
    </source>
</evidence>
<dbReference type="SMART" id="SM00387">
    <property type="entry name" value="HATPase_c"/>
    <property type="match status" value="1"/>
</dbReference>
<dbReference type="Gene3D" id="1.10.287.130">
    <property type="match status" value="1"/>
</dbReference>
<dbReference type="Pfam" id="PF00672">
    <property type="entry name" value="HAMP"/>
    <property type="match status" value="1"/>
</dbReference>
<evidence type="ECO:0000256" key="10">
    <source>
        <dbReference type="ARBA" id="ARBA00022777"/>
    </source>
</evidence>
<proteinExistence type="predicted"/>
<comment type="catalytic activity">
    <reaction evidence="1">
        <text>ATP + protein L-histidine = ADP + protein N-phospho-L-histidine.</text>
        <dbReference type="EC" id="2.7.13.3"/>
    </reaction>
</comment>
<evidence type="ECO:0000256" key="5">
    <source>
        <dbReference type="ARBA" id="ARBA00022519"/>
    </source>
</evidence>
<dbReference type="CDD" id="cd06225">
    <property type="entry name" value="HAMP"/>
    <property type="match status" value="1"/>
</dbReference>
<dbReference type="InterPro" id="IPR036097">
    <property type="entry name" value="HisK_dim/P_sf"/>
</dbReference>
<dbReference type="Pfam" id="PF00512">
    <property type="entry name" value="HisKA"/>
    <property type="match status" value="1"/>
</dbReference>
<evidence type="ECO:0000256" key="3">
    <source>
        <dbReference type="ARBA" id="ARBA00012438"/>
    </source>
</evidence>
<name>A0A1T2KSU7_9GAMM</name>
<keyword evidence="14 15" id="KW-0472">Membrane</keyword>
<dbReference type="Pfam" id="PF02518">
    <property type="entry name" value="HATPase_c"/>
    <property type="match status" value="1"/>
</dbReference>
<gene>
    <name evidence="18" type="ORF">BOW51_10285</name>
</gene>
<dbReference type="GO" id="GO:0000155">
    <property type="term" value="F:phosphorelay sensor kinase activity"/>
    <property type="evidence" value="ECO:0007669"/>
    <property type="project" value="InterPro"/>
</dbReference>
<evidence type="ECO:0000256" key="11">
    <source>
        <dbReference type="ARBA" id="ARBA00022840"/>
    </source>
</evidence>
<feature type="transmembrane region" description="Helical" evidence="15">
    <location>
        <begin position="176"/>
        <end position="199"/>
    </location>
</feature>
<dbReference type="SMART" id="SM00304">
    <property type="entry name" value="HAMP"/>
    <property type="match status" value="1"/>
</dbReference>
<evidence type="ECO:0000259" key="16">
    <source>
        <dbReference type="PROSITE" id="PS50109"/>
    </source>
</evidence>
<evidence type="ECO:0000256" key="9">
    <source>
        <dbReference type="ARBA" id="ARBA00022741"/>
    </source>
</evidence>
<dbReference type="InterPro" id="IPR003594">
    <property type="entry name" value="HATPase_dom"/>
</dbReference>
<keyword evidence="6" id="KW-0597">Phosphoprotein</keyword>
<dbReference type="SMART" id="SM00388">
    <property type="entry name" value="HisKA"/>
    <property type="match status" value="1"/>
</dbReference>
<dbReference type="CDD" id="cd00082">
    <property type="entry name" value="HisKA"/>
    <property type="match status" value="1"/>
</dbReference>
<dbReference type="SUPFAM" id="SSF47384">
    <property type="entry name" value="Homodimeric domain of signal transducing histidine kinase"/>
    <property type="match status" value="1"/>
</dbReference>
<comment type="subcellular location">
    <subcellularLocation>
        <location evidence="2">Cell inner membrane</location>
        <topology evidence="2">Multi-pass membrane protein</topology>
    </subcellularLocation>
</comment>
<evidence type="ECO:0000256" key="6">
    <source>
        <dbReference type="ARBA" id="ARBA00022553"/>
    </source>
</evidence>
<sequence>MRLLPRSLFGRLMLILVIGLILIQVISATLFIRDRYQVLRDSFGFNLMHRTASLVNLVEGMPPENRDQILAVINSPTLRISLNDEPQPMKPEAKRSERLESRLKRHLEDHPRILVSIETIPLGRWRDRRGPEHRPPPRFQMMPRHMGPTRFQVQVQLSDDKWLSILRPLPEDIESWPARMLFTLIAVLVAIVVTSLIAVRQLTRPLNTLAEAADELGRNIDRPPLPESGTKEVQQASRAFNNMQQRLQRYIKDRSRMLAAVSHDLKTPITRLRLRTEMLDDPEVKKQFERDLSEMEQMVLATLHYMRGTESSEEPVDLDLVALLEALQDDMSELGWKVTIEESQVEPYRGRPLILKRCFANLIENAVRYGDEAIIHIQDSPEQVSIVIEDHGPGIDEQELENLFKPFYRAEESRSKETGGSGLGLGIARNIARAHGGDVTLQRGENGGLEAVVTLPR</sequence>
<keyword evidence="11" id="KW-0067">ATP-binding</keyword>
<evidence type="ECO:0000256" key="13">
    <source>
        <dbReference type="ARBA" id="ARBA00023012"/>
    </source>
</evidence>